<dbReference type="InterPro" id="IPR003784">
    <property type="entry name" value="BioY"/>
</dbReference>
<comment type="subcellular location">
    <subcellularLocation>
        <location evidence="1">Cell membrane</location>
        <topology evidence="1">Multi-pass membrane protein</topology>
    </subcellularLocation>
</comment>
<dbReference type="HOGENOM" id="CLU_077931_3_0_2"/>
<feature type="transmembrane region" description="Helical" evidence="2">
    <location>
        <begin position="79"/>
        <end position="103"/>
    </location>
</feature>
<comment type="similarity">
    <text evidence="1">Belongs to the BioY family.</text>
</comment>
<protein>
    <recommendedName>
        <fullName evidence="5">Biotin transporter</fullName>
    </recommendedName>
</protein>
<keyword evidence="4" id="KW-1185">Reference proteome</keyword>
<evidence type="ECO:0000313" key="3">
    <source>
        <dbReference type="EMBL" id="AGK61273.1"/>
    </source>
</evidence>
<dbReference type="Gene3D" id="1.10.1760.20">
    <property type="match status" value="1"/>
</dbReference>
<dbReference type="GO" id="GO:0015225">
    <property type="term" value="F:biotin transmembrane transporter activity"/>
    <property type="evidence" value="ECO:0007669"/>
    <property type="project" value="UniProtKB-UniRule"/>
</dbReference>
<feature type="transmembrane region" description="Helical" evidence="2">
    <location>
        <begin position="52"/>
        <end position="72"/>
    </location>
</feature>
<feature type="transmembrane region" description="Helical" evidence="2">
    <location>
        <begin position="150"/>
        <end position="169"/>
    </location>
</feature>
<dbReference type="AlphaFoldDB" id="N0BE31"/>
<dbReference type="STRING" id="387631.Asulf_01279"/>
<feature type="transmembrane region" description="Helical" evidence="2">
    <location>
        <begin position="115"/>
        <end position="138"/>
    </location>
</feature>
<dbReference type="Pfam" id="PF02632">
    <property type="entry name" value="BioY"/>
    <property type="match status" value="1"/>
</dbReference>
<keyword evidence="2" id="KW-1133">Transmembrane helix</keyword>
<dbReference type="GO" id="GO:0005886">
    <property type="term" value="C:plasma membrane"/>
    <property type="evidence" value="ECO:0007669"/>
    <property type="project" value="UniProtKB-SubCell"/>
</dbReference>
<dbReference type="Proteomes" id="UP000013307">
    <property type="component" value="Chromosome"/>
</dbReference>
<dbReference type="GeneID" id="15392919"/>
<name>N0BE31_9EURY</name>
<dbReference type="PIRSF" id="PIRSF016661">
    <property type="entry name" value="BioY"/>
    <property type="match status" value="1"/>
</dbReference>
<sequence length="207" mass="22774">MVDSSRTLKMVLATSMAVFTGITAQLSFKIGVIPYTMQNLGVVLSGLLLGPYWGFISQIIYLILIAIGLQLGAGFKGGIAVFFGPTAGYLLTFPIASALSGYFRRIFWDDSKRGYFLTWLGSVIAFIPVYLAGFAVFYRFATINPAYMKFAVNASSILGSFDPLIAVFIATTVIYMPQDFIIDHVLAIAGYKYIRELIRQKNIRGLA</sequence>
<dbReference type="OrthoDB" id="50443at2157"/>
<dbReference type="KEGG" id="ast:Asulf_01279"/>
<dbReference type="eggNOG" id="arCOG02986">
    <property type="taxonomic scope" value="Archaea"/>
</dbReference>
<accession>N0BE31</accession>
<proteinExistence type="inferred from homology"/>
<evidence type="ECO:0000313" key="4">
    <source>
        <dbReference type="Proteomes" id="UP000013307"/>
    </source>
</evidence>
<evidence type="ECO:0000256" key="2">
    <source>
        <dbReference type="SAM" id="Phobius"/>
    </source>
</evidence>
<dbReference type="EMBL" id="CP005290">
    <property type="protein sequence ID" value="AGK61273.1"/>
    <property type="molecule type" value="Genomic_DNA"/>
</dbReference>
<keyword evidence="1 2" id="KW-0472">Membrane</keyword>
<evidence type="ECO:0008006" key="5">
    <source>
        <dbReference type="Google" id="ProtNLM"/>
    </source>
</evidence>
<dbReference type="PANTHER" id="PTHR34295">
    <property type="entry name" value="BIOTIN TRANSPORTER BIOY"/>
    <property type="match status" value="1"/>
</dbReference>
<evidence type="ECO:0000256" key="1">
    <source>
        <dbReference type="PIRNR" id="PIRNR016661"/>
    </source>
</evidence>
<keyword evidence="1" id="KW-0813">Transport</keyword>
<reference evidence="3 4" key="1">
    <citation type="journal article" date="2013" name="Genome Announc.">
        <title>Complete Genome Sequence of the Thermophilic and Facultatively Chemolithoautotrophic Sulfate Reducer Archaeoglobus sulfaticallidus Strain PM70-1T.</title>
        <authorList>
            <person name="Stokke R."/>
            <person name="Hocking W.P."/>
            <person name="Steinsbu B.O."/>
            <person name="Steen I.H."/>
        </authorList>
    </citation>
    <scope>NUCLEOTIDE SEQUENCE [LARGE SCALE GENOMIC DNA]</scope>
    <source>
        <strain evidence="3">PM70-1</strain>
    </source>
</reference>
<keyword evidence="2" id="KW-0812">Transmembrane</keyword>
<gene>
    <name evidence="3" type="ORF">Asulf_01279</name>
</gene>
<dbReference type="RefSeq" id="WP_015590871.1">
    <property type="nucleotide sequence ID" value="NC_021169.1"/>
</dbReference>
<keyword evidence="1" id="KW-1003">Cell membrane</keyword>
<feature type="transmembrane region" description="Helical" evidence="2">
    <location>
        <begin position="12"/>
        <end position="32"/>
    </location>
</feature>
<dbReference type="PANTHER" id="PTHR34295:SF1">
    <property type="entry name" value="BIOTIN TRANSPORTER BIOY"/>
    <property type="match status" value="1"/>
</dbReference>
<organism evidence="3 4">
    <name type="scientific">Archaeoglobus sulfaticallidus PM70-1</name>
    <dbReference type="NCBI Taxonomy" id="387631"/>
    <lineage>
        <taxon>Archaea</taxon>
        <taxon>Methanobacteriati</taxon>
        <taxon>Methanobacteriota</taxon>
        <taxon>Archaeoglobi</taxon>
        <taxon>Archaeoglobales</taxon>
        <taxon>Archaeoglobaceae</taxon>
        <taxon>Archaeoglobus</taxon>
    </lineage>
</organism>